<organism evidence="1 2">
    <name type="scientific">Candidatus Kaiserbacteria bacterium RIFCSPHIGHO2_01_FULL_53_31</name>
    <dbReference type="NCBI Taxonomy" id="1798481"/>
    <lineage>
        <taxon>Bacteria</taxon>
        <taxon>Candidatus Kaiseribacteriota</taxon>
    </lineage>
</organism>
<dbReference type="AlphaFoldDB" id="A0A1F6CGY6"/>
<proteinExistence type="predicted"/>
<accession>A0A1F6CGY6</accession>
<evidence type="ECO:0000313" key="1">
    <source>
        <dbReference type="EMBL" id="OGG48287.1"/>
    </source>
</evidence>
<dbReference type="EMBL" id="MFKU01000015">
    <property type="protein sequence ID" value="OGG48287.1"/>
    <property type="molecule type" value="Genomic_DNA"/>
</dbReference>
<dbReference type="Proteomes" id="UP000178815">
    <property type="component" value="Unassembled WGS sequence"/>
</dbReference>
<gene>
    <name evidence="1" type="ORF">A2678_00200</name>
</gene>
<comment type="caution">
    <text evidence="1">The sequence shown here is derived from an EMBL/GenBank/DDBJ whole genome shotgun (WGS) entry which is preliminary data.</text>
</comment>
<protein>
    <recommendedName>
        <fullName evidence="3">Apea-like HEPN domain-containing protein</fullName>
    </recommendedName>
</protein>
<reference evidence="1 2" key="1">
    <citation type="journal article" date="2016" name="Nat. Commun.">
        <title>Thousands of microbial genomes shed light on interconnected biogeochemical processes in an aquifer system.</title>
        <authorList>
            <person name="Anantharaman K."/>
            <person name="Brown C.T."/>
            <person name="Hug L.A."/>
            <person name="Sharon I."/>
            <person name="Castelle C.J."/>
            <person name="Probst A.J."/>
            <person name="Thomas B.C."/>
            <person name="Singh A."/>
            <person name="Wilkins M.J."/>
            <person name="Karaoz U."/>
            <person name="Brodie E.L."/>
            <person name="Williams K.H."/>
            <person name="Hubbard S.S."/>
            <person name="Banfield J.F."/>
        </authorList>
    </citation>
    <scope>NUCLEOTIDE SEQUENCE [LARGE SCALE GENOMIC DNA]</scope>
</reference>
<evidence type="ECO:0008006" key="3">
    <source>
        <dbReference type="Google" id="ProtNLM"/>
    </source>
</evidence>
<name>A0A1F6CGY6_9BACT</name>
<sequence>MNRILFFNSDGIDPRVIEEHGRLICTLSILEWFLQEAIILIILKREFDPSQKSDVVLADQIFSLSFARKIDLIQKHGLLSEDLRKKLDVVRQRRNLFVHGIGLKFNAGFVLQIPGKAEQEPYTFESMSRFRNFVEDVGGNLVSEFERNGFNLKGQRMRTLIA</sequence>
<evidence type="ECO:0000313" key="2">
    <source>
        <dbReference type="Proteomes" id="UP000178815"/>
    </source>
</evidence>